<evidence type="ECO:0000256" key="6">
    <source>
        <dbReference type="ARBA" id="ARBA00022519"/>
    </source>
</evidence>
<dbReference type="GO" id="GO:0015627">
    <property type="term" value="C:type II protein secretion system complex"/>
    <property type="evidence" value="ECO:0007669"/>
    <property type="project" value="InterPro"/>
</dbReference>
<feature type="region of interest" description="Disordered" evidence="10">
    <location>
        <begin position="133"/>
        <end position="153"/>
    </location>
</feature>
<dbReference type="PRINTS" id="PR00813">
    <property type="entry name" value="BCTERIALGSPG"/>
</dbReference>
<name>A0A3B0ZWJ6_9ZZZZ</name>
<feature type="transmembrane region" description="Helical" evidence="11">
    <location>
        <begin position="23"/>
        <end position="47"/>
    </location>
</feature>
<dbReference type="InterPro" id="IPR010054">
    <property type="entry name" value="Type2_sec_GspG"/>
</dbReference>
<comment type="similarity">
    <text evidence="2">Belongs to the GSP G family.</text>
</comment>
<keyword evidence="5" id="KW-0488">Methylation</keyword>
<evidence type="ECO:0000256" key="9">
    <source>
        <dbReference type="ARBA" id="ARBA00023136"/>
    </source>
</evidence>
<evidence type="ECO:0000256" key="5">
    <source>
        <dbReference type="ARBA" id="ARBA00022481"/>
    </source>
</evidence>
<keyword evidence="8 11" id="KW-1133">Transmembrane helix</keyword>
<dbReference type="SUPFAM" id="SSF54523">
    <property type="entry name" value="Pili subunits"/>
    <property type="match status" value="1"/>
</dbReference>
<evidence type="ECO:0000256" key="11">
    <source>
        <dbReference type="SAM" id="Phobius"/>
    </source>
</evidence>
<keyword evidence="9 11" id="KW-0472">Membrane</keyword>
<evidence type="ECO:0000256" key="2">
    <source>
        <dbReference type="ARBA" id="ARBA00009984"/>
    </source>
</evidence>
<dbReference type="Pfam" id="PF07963">
    <property type="entry name" value="N_methyl"/>
    <property type="match status" value="1"/>
</dbReference>
<reference evidence="13" key="1">
    <citation type="submission" date="2018-06" db="EMBL/GenBank/DDBJ databases">
        <authorList>
            <person name="Zhirakovskaya E."/>
        </authorList>
    </citation>
    <scope>NUCLEOTIDE SEQUENCE</scope>
</reference>
<dbReference type="PANTHER" id="PTHR30093:SF44">
    <property type="entry name" value="TYPE II SECRETION SYSTEM CORE PROTEIN G"/>
    <property type="match status" value="1"/>
</dbReference>
<evidence type="ECO:0000256" key="10">
    <source>
        <dbReference type="SAM" id="MobiDB-lite"/>
    </source>
</evidence>
<dbReference type="InterPro" id="IPR012902">
    <property type="entry name" value="N_methyl_site"/>
</dbReference>
<protein>
    <recommendedName>
        <fullName evidence="3">Type II secretion system core protein G</fullName>
    </recommendedName>
</protein>
<dbReference type="InterPro" id="IPR000983">
    <property type="entry name" value="Bac_GSPG_pilin"/>
</dbReference>
<dbReference type="NCBIfam" id="TIGR02532">
    <property type="entry name" value="IV_pilin_GFxxxE"/>
    <property type="match status" value="1"/>
</dbReference>
<evidence type="ECO:0000313" key="13">
    <source>
        <dbReference type="EMBL" id="VAW91792.1"/>
    </source>
</evidence>
<evidence type="ECO:0000256" key="4">
    <source>
        <dbReference type="ARBA" id="ARBA00022475"/>
    </source>
</evidence>
<dbReference type="PANTHER" id="PTHR30093">
    <property type="entry name" value="GENERAL SECRETION PATHWAY PROTEIN G"/>
    <property type="match status" value="1"/>
</dbReference>
<comment type="subcellular location">
    <subcellularLocation>
        <location evidence="1">Cell inner membrane</location>
        <topology evidence="1">Single-pass membrane protein</topology>
    </subcellularLocation>
</comment>
<dbReference type="InterPro" id="IPR045584">
    <property type="entry name" value="Pilin-like"/>
</dbReference>
<keyword evidence="4" id="KW-1003">Cell membrane</keyword>
<evidence type="ECO:0000259" key="12">
    <source>
        <dbReference type="Pfam" id="PF08334"/>
    </source>
</evidence>
<keyword evidence="6" id="KW-0997">Cell inner membrane</keyword>
<gene>
    <name evidence="13" type="ORF">MNBD_GAMMA23-128</name>
</gene>
<dbReference type="GO" id="GO:0005886">
    <property type="term" value="C:plasma membrane"/>
    <property type="evidence" value="ECO:0007669"/>
    <property type="project" value="UniProtKB-SubCell"/>
</dbReference>
<dbReference type="EMBL" id="UOFT01000016">
    <property type="protein sequence ID" value="VAW91792.1"/>
    <property type="molecule type" value="Genomic_DNA"/>
</dbReference>
<evidence type="ECO:0000256" key="7">
    <source>
        <dbReference type="ARBA" id="ARBA00022692"/>
    </source>
</evidence>
<dbReference type="PROSITE" id="PS00409">
    <property type="entry name" value="PROKAR_NTER_METHYL"/>
    <property type="match status" value="1"/>
</dbReference>
<evidence type="ECO:0000256" key="3">
    <source>
        <dbReference type="ARBA" id="ARBA00020042"/>
    </source>
</evidence>
<accession>A0A3B0ZWJ6</accession>
<sequence>MKQNTIYKNFCNIPFSRKVQRGFTLIEVMVVVVILGILGAVVLPNIMDEPGKARIIKAKQDISQLESALDRYKLDNFVYPTTDQGLEALVKKPAGAPEPKNYKTSGYIKKLKTDPWGNPYLYLSPGVRGQVDIYSYGPDQQQSEDDIGNWNND</sequence>
<evidence type="ECO:0000256" key="8">
    <source>
        <dbReference type="ARBA" id="ARBA00022989"/>
    </source>
</evidence>
<dbReference type="Gene3D" id="3.30.700.10">
    <property type="entry name" value="Glycoprotein, Type 4 Pilin"/>
    <property type="match status" value="1"/>
</dbReference>
<evidence type="ECO:0000256" key="1">
    <source>
        <dbReference type="ARBA" id="ARBA00004377"/>
    </source>
</evidence>
<organism evidence="13">
    <name type="scientific">hydrothermal vent metagenome</name>
    <dbReference type="NCBI Taxonomy" id="652676"/>
    <lineage>
        <taxon>unclassified sequences</taxon>
        <taxon>metagenomes</taxon>
        <taxon>ecological metagenomes</taxon>
    </lineage>
</organism>
<dbReference type="Pfam" id="PF08334">
    <property type="entry name" value="T2SSG"/>
    <property type="match status" value="1"/>
</dbReference>
<keyword evidence="7 11" id="KW-0812">Transmembrane</keyword>
<dbReference type="NCBIfam" id="TIGR01710">
    <property type="entry name" value="typeII_sec_gspG"/>
    <property type="match status" value="1"/>
</dbReference>
<dbReference type="AlphaFoldDB" id="A0A3B0ZWJ6"/>
<proteinExistence type="inferred from homology"/>
<feature type="domain" description="Type II secretion system protein GspG C-terminal" evidence="12">
    <location>
        <begin position="45"/>
        <end position="150"/>
    </location>
</feature>
<dbReference type="InterPro" id="IPR013545">
    <property type="entry name" value="T2SS_protein-GspG_C"/>
</dbReference>
<dbReference type="GO" id="GO:0015628">
    <property type="term" value="P:protein secretion by the type II secretion system"/>
    <property type="evidence" value="ECO:0007669"/>
    <property type="project" value="InterPro"/>
</dbReference>